<evidence type="ECO:0000256" key="1">
    <source>
        <dbReference type="SAM" id="MobiDB-lite"/>
    </source>
</evidence>
<evidence type="ECO:0000313" key="2">
    <source>
        <dbReference type="EnsemblPlants" id="ORUFI03G36470.1"/>
    </source>
</evidence>
<feature type="compositionally biased region" description="Basic and acidic residues" evidence="1">
    <location>
        <begin position="120"/>
        <end position="133"/>
    </location>
</feature>
<name>A0A0E0P1M8_ORYRU</name>
<dbReference type="HOGENOM" id="CLU_1910092_0_0_1"/>
<reference evidence="2" key="2">
    <citation type="submission" date="2015-06" db="UniProtKB">
        <authorList>
            <consortium name="EnsemblPlants"/>
        </authorList>
    </citation>
    <scope>IDENTIFICATION</scope>
</reference>
<dbReference type="Proteomes" id="UP000008022">
    <property type="component" value="Unassembled WGS sequence"/>
</dbReference>
<dbReference type="AlphaFoldDB" id="A0A0E0P1M8"/>
<sequence length="133" mass="13747">MGEDPAPPPCPSYTPTSVAAGEASTCAWSSMARFACAAAIENSPAACGLSSVCHSIPSAAAAPGGQCPQHLATALNISSPLRSNTSFARFFFLLVSASNPVRLCTRSVGKARLEEEEEDEGKRAEGRGEESTE</sequence>
<reference evidence="3" key="1">
    <citation type="submission" date="2013-06" db="EMBL/GenBank/DDBJ databases">
        <authorList>
            <person name="Zhao Q."/>
        </authorList>
    </citation>
    <scope>NUCLEOTIDE SEQUENCE</scope>
    <source>
        <strain evidence="3">cv. W1943</strain>
    </source>
</reference>
<protein>
    <submittedName>
        <fullName evidence="2">Uncharacterized protein</fullName>
    </submittedName>
</protein>
<dbReference type="Gramene" id="ORUFI03G36470.1">
    <property type="protein sequence ID" value="ORUFI03G36470.1"/>
    <property type="gene ID" value="ORUFI03G36470"/>
</dbReference>
<evidence type="ECO:0000313" key="3">
    <source>
        <dbReference type="Proteomes" id="UP000008022"/>
    </source>
</evidence>
<organism evidence="2 3">
    <name type="scientific">Oryza rufipogon</name>
    <name type="common">Brownbeard rice</name>
    <name type="synonym">Asian wild rice</name>
    <dbReference type="NCBI Taxonomy" id="4529"/>
    <lineage>
        <taxon>Eukaryota</taxon>
        <taxon>Viridiplantae</taxon>
        <taxon>Streptophyta</taxon>
        <taxon>Embryophyta</taxon>
        <taxon>Tracheophyta</taxon>
        <taxon>Spermatophyta</taxon>
        <taxon>Magnoliopsida</taxon>
        <taxon>Liliopsida</taxon>
        <taxon>Poales</taxon>
        <taxon>Poaceae</taxon>
        <taxon>BOP clade</taxon>
        <taxon>Oryzoideae</taxon>
        <taxon>Oryzeae</taxon>
        <taxon>Oryzinae</taxon>
        <taxon>Oryza</taxon>
    </lineage>
</organism>
<accession>A0A0E0P1M8</accession>
<keyword evidence="3" id="KW-1185">Reference proteome</keyword>
<proteinExistence type="predicted"/>
<dbReference type="EnsemblPlants" id="ORUFI03G36470.1">
    <property type="protein sequence ID" value="ORUFI03G36470.1"/>
    <property type="gene ID" value="ORUFI03G36470"/>
</dbReference>
<feature type="region of interest" description="Disordered" evidence="1">
    <location>
        <begin position="110"/>
        <end position="133"/>
    </location>
</feature>